<keyword evidence="1" id="KW-1133">Transmembrane helix</keyword>
<comment type="caution">
    <text evidence="2">The sequence shown here is derived from an EMBL/GenBank/DDBJ whole genome shotgun (WGS) entry which is preliminary data.</text>
</comment>
<reference evidence="2 3" key="1">
    <citation type="submission" date="2018-12" db="EMBL/GenBank/DDBJ databases">
        <title>Marinifilum JC070 sp. nov., a marine bacterium isolated from Yongle Blue Hole in the South China Sea.</title>
        <authorList>
            <person name="Fu T."/>
        </authorList>
    </citation>
    <scope>NUCLEOTIDE SEQUENCE [LARGE SCALE GENOMIC DNA]</scope>
    <source>
        <strain evidence="2 3">JC070</strain>
    </source>
</reference>
<dbReference type="Proteomes" id="UP000732105">
    <property type="component" value="Unassembled WGS sequence"/>
</dbReference>
<protein>
    <recommendedName>
        <fullName evidence="4">DUF4352 domain-containing protein</fullName>
    </recommendedName>
</protein>
<gene>
    <name evidence="2" type="ORF">ELS83_16430</name>
</gene>
<evidence type="ECO:0000313" key="3">
    <source>
        <dbReference type="Proteomes" id="UP000732105"/>
    </source>
</evidence>
<dbReference type="EMBL" id="RZNH01000033">
    <property type="protein sequence ID" value="NOU61396.1"/>
    <property type="molecule type" value="Genomic_DNA"/>
</dbReference>
<proteinExistence type="predicted"/>
<dbReference type="RefSeq" id="WP_171596660.1">
    <property type="nucleotide sequence ID" value="NZ_RZNH01000033.1"/>
</dbReference>
<accession>A0ABX1WZR0</accession>
<organism evidence="2 3">
    <name type="scientific">Marinifilum caeruleilacunae</name>
    <dbReference type="NCBI Taxonomy" id="2499076"/>
    <lineage>
        <taxon>Bacteria</taxon>
        <taxon>Pseudomonadati</taxon>
        <taxon>Bacteroidota</taxon>
        <taxon>Bacteroidia</taxon>
        <taxon>Marinilabiliales</taxon>
        <taxon>Marinifilaceae</taxon>
    </lineage>
</organism>
<evidence type="ECO:0008006" key="4">
    <source>
        <dbReference type="Google" id="ProtNLM"/>
    </source>
</evidence>
<sequence>MTKAQRKLHLLSWIVLSICIPLGFISSFLVIPDKIMQENVFLNKSIQLENILTKSSHDNLIVLLRSDSEKSKYQLEVIITTPFKTPEVGTYISSSQNFIMDEAYYLGNLGSANGKLFSLPSSLVQQEQIQVVLFDPIKNELLKQITITP</sequence>
<keyword evidence="3" id="KW-1185">Reference proteome</keyword>
<name>A0ABX1WZR0_9BACT</name>
<keyword evidence="1" id="KW-0812">Transmembrane</keyword>
<keyword evidence="1" id="KW-0472">Membrane</keyword>
<feature type="transmembrane region" description="Helical" evidence="1">
    <location>
        <begin position="12"/>
        <end position="31"/>
    </location>
</feature>
<evidence type="ECO:0000313" key="2">
    <source>
        <dbReference type="EMBL" id="NOU61396.1"/>
    </source>
</evidence>
<evidence type="ECO:0000256" key="1">
    <source>
        <dbReference type="SAM" id="Phobius"/>
    </source>
</evidence>